<protein>
    <submittedName>
        <fullName evidence="4">4-aminobutyrate aminotransferase</fullName>
    </submittedName>
</protein>
<dbReference type="Pfam" id="PF00202">
    <property type="entry name" value="Aminotran_3"/>
    <property type="match status" value="1"/>
</dbReference>
<dbReference type="GO" id="GO:0030170">
    <property type="term" value="F:pyridoxal phosphate binding"/>
    <property type="evidence" value="ECO:0007669"/>
    <property type="project" value="InterPro"/>
</dbReference>
<keyword evidence="5" id="KW-1185">Reference proteome</keyword>
<dbReference type="InterPro" id="IPR050103">
    <property type="entry name" value="Class-III_PLP-dep_AT"/>
</dbReference>
<comment type="similarity">
    <text evidence="3">Belongs to the class-III pyridoxal-phosphate-dependent aminotransferase family.</text>
</comment>
<dbReference type="InterPro" id="IPR049704">
    <property type="entry name" value="Aminotrans_3_PPA_site"/>
</dbReference>
<dbReference type="AlphaFoldDB" id="A0A081C1P2"/>
<evidence type="ECO:0000256" key="3">
    <source>
        <dbReference type="RuleBase" id="RU003560"/>
    </source>
</evidence>
<evidence type="ECO:0000256" key="1">
    <source>
        <dbReference type="ARBA" id="ARBA00001933"/>
    </source>
</evidence>
<dbReference type="Gene3D" id="3.40.640.10">
    <property type="entry name" value="Type I PLP-dependent aspartate aminotransferase-like (Major domain)"/>
    <property type="match status" value="1"/>
</dbReference>
<dbReference type="Proteomes" id="UP000030661">
    <property type="component" value="Unassembled WGS sequence"/>
</dbReference>
<dbReference type="STRING" id="1499967.U27_05471"/>
<evidence type="ECO:0000256" key="2">
    <source>
        <dbReference type="ARBA" id="ARBA00022898"/>
    </source>
</evidence>
<evidence type="ECO:0000313" key="5">
    <source>
        <dbReference type="Proteomes" id="UP000030661"/>
    </source>
</evidence>
<dbReference type="InterPro" id="IPR015422">
    <property type="entry name" value="PyrdxlP-dep_Trfase_small"/>
</dbReference>
<comment type="cofactor">
    <cofactor evidence="1">
        <name>pyridoxal 5'-phosphate</name>
        <dbReference type="ChEBI" id="CHEBI:597326"/>
    </cofactor>
</comment>
<gene>
    <name evidence="4" type="ORF">U27_05471</name>
</gene>
<dbReference type="Gene3D" id="3.90.1150.10">
    <property type="entry name" value="Aspartate Aminotransferase, domain 1"/>
    <property type="match status" value="1"/>
</dbReference>
<dbReference type="CDD" id="cd00610">
    <property type="entry name" value="OAT_like"/>
    <property type="match status" value="1"/>
</dbReference>
<dbReference type="InterPro" id="IPR015424">
    <property type="entry name" value="PyrdxlP-dep_Trfase"/>
</dbReference>
<dbReference type="PANTHER" id="PTHR11986">
    <property type="entry name" value="AMINOTRANSFERASE CLASS III"/>
    <property type="match status" value="1"/>
</dbReference>
<sequence>MISRERNLMYSLEPKEVPHINTKYRRIVTKIPVPESLPILERLQKYEPRSMTGQPPIVWDRAEELQVYDKFGNMWLDWSSGVLVTNAGHGRREVRDAIIQQAEHGLLHNYCFPSEVRSLLAEKLVNLAPANMDKAFLLTTGAEATENALKLARTYGHQHGGKEKNVIISFEDAFHGRTLGAQMMGGMPGLKTWITHPDPDIIQLPFPDGYYHENLTFEDFEADLAIRDIDPDHVAGVILETYQGATACFAPQDYIQRLRQWCTQHDALLIFDEVQAGFGRTGKFFGFEHYGVEADLICCGKGISSSLPLSAVLGNSRVMDIYPPGAMTSTHTGNPICCAAALANIDLILNEHLVENAEKVGKVMQAGLYHIQQQKSDIIGIVQGRGLVYGLLIVKPGTKEPDRALATKIVQHAFEQGLLFFSPVGGATVKIAPPLIITEEAVQEGLEVFASAIEQARV</sequence>
<keyword evidence="2 3" id="KW-0663">Pyridoxal phosphate</keyword>
<reference evidence="4" key="1">
    <citation type="journal article" date="2015" name="PeerJ">
        <title>First genomic representation of candidate bacterial phylum KSB3 points to enhanced environmental sensing as a trigger of wastewater bulking.</title>
        <authorList>
            <person name="Sekiguchi Y."/>
            <person name="Ohashi A."/>
            <person name="Parks D.H."/>
            <person name="Yamauchi T."/>
            <person name="Tyson G.W."/>
            <person name="Hugenholtz P."/>
        </authorList>
    </citation>
    <scope>NUCLEOTIDE SEQUENCE [LARGE SCALE GENOMIC DNA]</scope>
</reference>
<dbReference type="InterPro" id="IPR015421">
    <property type="entry name" value="PyrdxlP-dep_Trfase_major"/>
</dbReference>
<dbReference type="GO" id="GO:0008483">
    <property type="term" value="F:transaminase activity"/>
    <property type="evidence" value="ECO:0007669"/>
    <property type="project" value="UniProtKB-KW"/>
</dbReference>
<dbReference type="EMBL" id="DF820467">
    <property type="protein sequence ID" value="GAK58497.1"/>
    <property type="molecule type" value="Genomic_DNA"/>
</dbReference>
<dbReference type="InterPro" id="IPR005814">
    <property type="entry name" value="Aminotrans_3"/>
</dbReference>
<dbReference type="HOGENOM" id="CLU_016922_10_0_0"/>
<evidence type="ECO:0000313" key="4">
    <source>
        <dbReference type="EMBL" id="GAK58497.1"/>
    </source>
</evidence>
<dbReference type="eggNOG" id="COG0160">
    <property type="taxonomic scope" value="Bacteria"/>
</dbReference>
<dbReference type="PROSITE" id="PS00600">
    <property type="entry name" value="AA_TRANSFER_CLASS_3"/>
    <property type="match status" value="1"/>
</dbReference>
<proteinExistence type="inferred from homology"/>
<organism evidence="4">
    <name type="scientific">Vecturithrix granuli</name>
    <dbReference type="NCBI Taxonomy" id="1499967"/>
    <lineage>
        <taxon>Bacteria</taxon>
        <taxon>Candidatus Moduliflexota</taxon>
        <taxon>Candidatus Vecturitrichia</taxon>
        <taxon>Candidatus Vecturitrichales</taxon>
        <taxon>Candidatus Vecturitrichaceae</taxon>
        <taxon>Candidatus Vecturithrix</taxon>
    </lineage>
</organism>
<accession>A0A081C1P2</accession>
<name>A0A081C1P2_VECG1</name>
<dbReference type="GO" id="GO:0042802">
    <property type="term" value="F:identical protein binding"/>
    <property type="evidence" value="ECO:0007669"/>
    <property type="project" value="TreeGrafter"/>
</dbReference>
<keyword evidence="4" id="KW-0032">Aminotransferase</keyword>
<dbReference type="FunFam" id="3.40.640.10:FF:000004">
    <property type="entry name" value="Acetylornithine aminotransferase"/>
    <property type="match status" value="1"/>
</dbReference>
<keyword evidence="4" id="KW-0808">Transferase</keyword>
<dbReference type="SUPFAM" id="SSF53383">
    <property type="entry name" value="PLP-dependent transferases"/>
    <property type="match status" value="1"/>
</dbReference>